<accession>A0A7C0XCL3</accession>
<dbReference type="SUPFAM" id="SSF48452">
    <property type="entry name" value="TPR-like"/>
    <property type="match status" value="1"/>
</dbReference>
<dbReference type="Pfam" id="PF13432">
    <property type="entry name" value="TPR_16"/>
    <property type="match status" value="1"/>
</dbReference>
<reference evidence="1" key="1">
    <citation type="journal article" date="2020" name="mSystems">
        <title>Genome- and Community-Level Interaction Insights into Carbon Utilization and Element Cycling Functions of Hydrothermarchaeota in Hydrothermal Sediment.</title>
        <authorList>
            <person name="Zhou Z."/>
            <person name="Liu Y."/>
            <person name="Xu W."/>
            <person name="Pan J."/>
            <person name="Luo Z.H."/>
            <person name="Li M."/>
        </authorList>
    </citation>
    <scope>NUCLEOTIDE SEQUENCE [LARGE SCALE GENOMIC DNA]</scope>
    <source>
        <strain evidence="1">HyVt-237</strain>
    </source>
</reference>
<proteinExistence type="predicted"/>
<gene>
    <name evidence="1" type="ORF">ENG67_02380</name>
</gene>
<name>A0A7C0XCL3_UNCW3</name>
<sequence length="273" mass="32085">TERLSQKMLLRAKGNLDTLAWAYFFRGASRAYAAIRRGRKKKIVIALRDGIRALKDLKRALEYKPDLYDAYLALGIYDYAISEIPKYFKWLFFLRKKEDRRQKGLEEIRLAAEKGLYMKIPALDVLAWVLAYQGRTREAASIAERLVEMYPESRSFRWTLAFAHRRGGRWKEAEKVYDEILYLVLRDQIDCPYCIAVSLYWCARTKYYLRKYREASVYADVAYGLLRLVPSSDSKKSLKRSLLRLKKRLRRKLGPGEGREVPDFLRQVLENGG</sequence>
<dbReference type="AlphaFoldDB" id="A0A7C0XCL3"/>
<organism evidence="1">
    <name type="scientific">candidate division WOR-3 bacterium</name>
    <dbReference type="NCBI Taxonomy" id="2052148"/>
    <lineage>
        <taxon>Bacteria</taxon>
        <taxon>Bacteria division WOR-3</taxon>
    </lineage>
</organism>
<evidence type="ECO:0000313" key="1">
    <source>
        <dbReference type="EMBL" id="HDM90037.1"/>
    </source>
</evidence>
<dbReference type="Gene3D" id="1.25.40.10">
    <property type="entry name" value="Tetratricopeptide repeat domain"/>
    <property type="match status" value="1"/>
</dbReference>
<dbReference type="Proteomes" id="UP000885931">
    <property type="component" value="Unassembled WGS sequence"/>
</dbReference>
<dbReference type="InterPro" id="IPR011990">
    <property type="entry name" value="TPR-like_helical_dom_sf"/>
</dbReference>
<feature type="non-terminal residue" evidence="1">
    <location>
        <position position="1"/>
    </location>
</feature>
<comment type="caution">
    <text evidence="1">The sequence shown here is derived from an EMBL/GenBank/DDBJ whole genome shotgun (WGS) entry which is preliminary data.</text>
</comment>
<protein>
    <submittedName>
        <fullName evidence="1">Tetratricopeptide repeat protein</fullName>
    </submittedName>
</protein>
<dbReference type="EMBL" id="DRBW01000089">
    <property type="protein sequence ID" value="HDM90037.1"/>
    <property type="molecule type" value="Genomic_DNA"/>
</dbReference>